<dbReference type="GO" id="GO:0008299">
    <property type="term" value="P:isoprenoid biosynthetic process"/>
    <property type="evidence" value="ECO:0007669"/>
    <property type="project" value="UniProtKB-ARBA"/>
</dbReference>
<keyword evidence="4 6" id="KW-0460">Magnesium</keyword>
<keyword evidence="8" id="KW-1185">Reference proteome</keyword>
<dbReference type="SUPFAM" id="SSF48576">
    <property type="entry name" value="Terpenoid synthases"/>
    <property type="match status" value="1"/>
</dbReference>
<gene>
    <name evidence="7" type="ORF">F5891DRAFT_253674</name>
</gene>
<protein>
    <recommendedName>
        <fullName evidence="6">Terpene synthase</fullName>
        <ecNumber evidence="6">4.2.3.-</ecNumber>
    </recommendedName>
</protein>
<comment type="caution">
    <text evidence="7">The sequence shown here is derived from an EMBL/GenBank/DDBJ whole genome shotgun (WGS) entry which is preliminary data.</text>
</comment>
<comment type="cofactor">
    <cofactor evidence="1 6">
        <name>Mg(2+)</name>
        <dbReference type="ChEBI" id="CHEBI:18420"/>
    </cofactor>
</comment>
<dbReference type="GO" id="GO:0010333">
    <property type="term" value="F:terpene synthase activity"/>
    <property type="evidence" value="ECO:0007669"/>
    <property type="project" value="InterPro"/>
</dbReference>
<accession>A0AAD4E8A0</accession>
<dbReference type="SFLD" id="SFLDG01020">
    <property type="entry name" value="Terpene_Cyclase_Like_2"/>
    <property type="match status" value="1"/>
</dbReference>
<dbReference type="AlphaFoldDB" id="A0AAD4E8A0"/>
<evidence type="ECO:0000256" key="6">
    <source>
        <dbReference type="RuleBase" id="RU366034"/>
    </source>
</evidence>
<keyword evidence="3 6" id="KW-0479">Metal-binding</keyword>
<dbReference type="EMBL" id="JABBWK010000022">
    <property type="protein sequence ID" value="KAG1901385.1"/>
    <property type="molecule type" value="Genomic_DNA"/>
</dbReference>
<name>A0AAD4E8A0_9AGAM</name>
<dbReference type="GO" id="GO:0046872">
    <property type="term" value="F:metal ion binding"/>
    <property type="evidence" value="ECO:0007669"/>
    <property type="project" value="UniProtKB-KW"/>
</dbReference>
<keyword evidence="5 6" id="KW-0456">Lyase</keyword>
<dbReference type="PANTHER" id="PTHR35201">
    <property type="entry name" value="TERPENE SYNTHASE"/>
    <property type="match status" value="1"/>
</dbReference>
<dbReference type="Gene3D" id="1.10.600.10">
    <property type="entry name" value="Farnesyl Diphosphate Synthase"/>
    <property type="match status" value="1"/>
</dbReference>
<dbReference type="InterPro" id="IPR008949">
    <property type="entry name" value="Isoprenoid_synthase_dom_sf"/>
</dbReference>
<evidence type="ECO:0000256" key="1">
    <source>
        <dbReference type="ARBA" id="ARBA00001946"/>
    </source>
</evidence>
<proteinExistence type="inferred from homology"/>
<dbReference type="GeneID" id="64665388"/>
<evidence type="ECO:0000256" key="2">
    <source>
        <dbReference type="ARBA" id="ARBA00006333"/>
    </source>
</evidence>
<dbReference type="SFLD" id="SFLDS00005">
    <property type="entry name" value="Isoprenoid_Synthase_Type_I"/>
    <property type="match status" value="1"/>
</dbReference>
<organism evidence="7 8">
    <name type="scientific">Suillus fuscotomentosus</name>
    <dbReference type="NCBI Taxonomy" id="1912939"/>
    <lineage>
        <taxon>Eukaryota</taxon>
        <taxon>Fungi</taxon>
        <taxon>Dikarya</taxon>
        <taxon>Basidiomycota</taxon>
        <taxon>Agaricomycotina</taxon>
        <taxon>Agaricomycetes</taxon>
        <taxon>Agaricomycetidae</taxon>
        <taxon>Boletales</taxon>
        <taxon>Suillineae</taxon>
        <taxon>Suillaceae</taxon>
        <taxon>Suillus</taxon>
    </lineage>
</organism>
<sequence length="350" mass="39717">MNPTTPIMFATVTHTTTPESEPSQFILPDLINDCHYPFQQNPHCDAACRASVRWLMDVAQIVGPEIREYIDVDANGLAVACYPDADAFHLQVCSDFLNWLFITDDLMESGVVDVQEVHESCVSAFRDPINFDTERLDAKMCKSYFSRFKETAGPGCTERFIYTSELYFAAVAKQVDDRAKGHVYDLESCIALRRDTGGLKPCFNLIEFVARIDLPDEVVSHPVVKALEEATNDHVCWHNDMLSYNKEQSCGHAPWENIVPAIMHERGLDLQGAMDYAGQMCKDAIQRFDSNRAILPSWGEEVDRQVAVYIKGLQHWMIGSLRWHFDCARYAVPPDRIIKLLPKRPYKCGA</sequence>
<dbReference type="PANTHER" id="PTHR35201:SF4">
    <property type="entry name" value="BETA-PINACENE SYNTHASE-RELATED"/>
    <property type="match status" value="1"/>
</dbReference>
<evidence type="ECO:0000313" key="7">
    <source>
        <dbReference type="EMBL" id="KAG1901385.1"/>
    </source>
</evidence>
<evidence type="ECO:0000313" key="8">
    <source>
        <dbReference type="Proteomes" id="UP001195769"/>
    </source>
</evidence>
<dbReference type="InterPro" id="IPR034686">
    <property type="entry name" value="Terpene_cyclase-like_2"/>
</dbReference>
<reference evidence="7" key="1">
    <citation type="journal article" date="2020" name="New Phytol.">
        <title>Comparative genomics reveals dynamic genome evolution in host specialist ectomycorrhizal fungi.</title>
        <authorList>
            <person name="Lofgren L.A."/>
            <person name="Nguyen N.H."/>
            <person name="Vilgalys R."/>
            <person name="Ruytinx J."/>
            <person name="Liao H.L."/>
            <person name="Branco S."/>
            <person name="Kuo A."/>
            <person name="LaButti K."/>
            <person name="Lipzen A."/>
            <person name="Andreopoulos W."/>
            <person name="Pangilinan J."/>
            <person name="Riley R."/>
            <person name="Hundley H."/>
            <person name="Na H."/>
            <person name="Barry K."/>
            <person name="Grigoriev I.V."/>
            <person name="Stajich J.E."/>
            <person name="Kennedy P.G."/>
        </authorList>
    </citation>
    <scope>NUCLEOTIDE SEQUENCE</scope>
    <source>
        <strain evidence="7">FC203</strain>
    </source>
</reference>
<comment type="similarity">
    <text evidence="2 6">Belongs to the terpene synthase family.</text>
</comment>
<evidence type="ECO:0000256" key="5">
    <source>
        <dbReference type="ARBA" id="ARBA00023239"/>
    </source>
</evidence>
<dbReference type="RefSeq" id="XP_041226960.1">
    <property type="nucleotide sequence ID" value="XM_041371090.1"/>
</dbReference>
<dbReference type="Proteomes" id="UP001195769">
    <property type="component" value="Unassembled WGS sequence"/>
</dbReference>
<evidence type="ECO:0000256" key="3">
    <source>
        <dbReference type="ARBA" id="ARBA00022723"/>
    </source>
</evidence>
<dbReference type="Pfam" id="PF19086">
    <property type="entry name" value="Terpene_syn_C_2"/>
    <property type="match status" value="1"/>
</dbReference>
<evidence type="ECO:0000256" key="4">
    <source>
        <dbReference type="ARBA" id="ARBA00022842"/>
    </source>
</evidence>
<dbReference type="EC" id="4.2.3.-" evidence="6"/>